<feature type="domain" description="HTH cro/C1-type" evidence="2">
    <location>
        <begin position="16"/>
        <end position="70"/>
    </location>
</feature>
<dbReference type="Pfam" id="PF01381">
    <property type="entry name" value="HTH_3"/>
    <property type="match status" value="1"/>
</dbReference>
<evidence type="ECO:0000256" key="1">
    <source>
        <dbReference type="ARBA" id="ARBA00023125"/>
    </source>
</evidence>
<organism evidence="3 4">
    <name type="scientific">Nocardioides eburneiflavus</name>
    <dbReference type="NCBI Taxonomy" id="2518372"/>
    <lineage>
        <taxon>Bacteria</taxon>
        <taxon>Bacillati</taxon>
        <taxon>Actinomycetota</taxon>
        <taxon>Actinomycetes</taxon>
        <taxon>Propionibacteriales</taxon>
        <taxon>Nocardioidaceae</taxon>
        <taxon>Nocardioides</taxon>
    </lineage>
</organism>
<dbReference type="InterPro" id="IPR010982">
    <property type="entry name" value="Lambda_DNA-bd_dom_sf"/>
</dbReference>
<evidence type="ECO:0000313" key="3">
    <source>
        <dbReference type="EMBL" id="TGN63580.1"/>
    </source>
</evidence>
<dbReference type="GO" id="GO:0005829">
    <property type="term" value="C:cytosol"/>
    <property type="evidence" value="ECO:0007669"/>
    <property type="project" value="TreeGrafter"/>
</dbReference>
<evidence type="ECO:0000313" key="4">
    <source>
        <dbReference type="Proteomes" id="UP000297496"/>
    </source>
</evidence>
<sequence length="190" mass="20105">MMVNMNAQMQALASSVRSLRLQRGLSTVELSRRAGVARATLAQIEASGGNPTLETLYALANALDAPLADLIATPRGAGAPRVVRSEEGPHVVGDAVEAWLLETVTSARASLEIYDVRLHGTTAQVSAAHPRGTQEHLHLHSGRVRVGPTAEAVELSAGDYISFDAGQEHVYQRLSGSDVRGTLLITRPGP</sequence>
<dbReference type="GO" id="GO:0003700">
    <property type="term" value="F:DNA-binding transcription factor activity"/>
    <property type="evidence" value="ECO:0007669"/>
    <property type="project" value="TreeGrafter"/>
</dbReference>
<keyword evidence="1" id="KW-0238">DNA-binding</keyword>
<dbReference type="SMART" id="SM00530">
    <property type="entry name" value="HTH_XRE"/>
    <property type="match status" value="1"/>
</dbReference>
<name>A0A4Z1CJK4_9ACTN</name>
<dbReference type="EMBL" id="SRRO01000001">
    <property type="protein sequence ID" value="TGN63580.1"/>
    <property type="molecule type" value="Genomic_DNA"/>
</dbReference>
<accession>A0A4Z1CJK4</accession>
<reference evidence="3 4" key="1">
    <citation type="submission" date="2019-04" db="EMBL/GenBank/DDBJ databases">
        <title>Three New Species of Nocardioides, Nocardioides euryhalodurans sp. nov., Nocardioides seonyuensis sp. nov. and Nocardioides eburneoflavus sp. nov. Isolated from Soil.</title>
        <authorList>
            <person name="Roh S.G."/>
            <person name="Lee C."/>
            <person name="Kim M.-K."/>
            <person name="Kim S.B."/>
        </authorList>
    </citation>
    <scope>NUCLEOTIDE SEQUENCE [LARGE SCALE GENOMIC DNA]</scope>
    <source>
        <strain evidence="3 4">MMS17-SY213</strain>
    </source>
</reference>
<keyword evidence="4" id="KW-1185">Reference proteome</keyword>
<dbReference type="InterPro" id="IPR014710">
    <property type="entry name" value="RmlC-like_jellyroll"/>
</dbReference>
<dbReference type="CDD" id="cd00093">
    <property type="entry name" value="HTH_XRE"/>
    <property type="match status" value="1"/>
</dbReference>
<proteinExistence type="predicted"/>
<dbReference type="SUPFAM" id="SSF51182">
    <property type="entry name" value="RmlC-like cupins"/>
    <property type="match status" value="1"/>
</dbReference>
<dbReference type="CDD" id="cd02209">
    <property type="entry name" value="cupin_XRE_C"/>
    <property type="match status" value="1"/>
</dbReference>
<dbReference type="InterPro" id="IPR050807">
    <property type="entry name" value="TransReg_Diox_bact_type"/>
</dbReference>
<dbReference type="Proteomes" id="UP000297496">
    <property type="component" value="Unassembled WGS sequence"/>
</dbReference>
<dbReference type="PANTHER" id="PTHR46797:SF1">
    <property type="entry name" value="METHYLPHOSPHONATE SYNTHASE"/>
    <property type="match status" value="1"/>
</dbReference>
<protein>
    <submittedName>
        <fullName evidence="3">Helix-turn-helix domain-containing protein</fullName>
    </submittedName>
</protein>
<dbReference type="Gene3D" id="2.60.120.10">
    <property type="entry name" value="Jelly Rolls"/>
    <property type="match status" value="1"/>
</dbReference>
<comment type="caution">
    <text evidence="3">The sequence shown here is derived from an EMBL/GenBank/DDBJ whole genome shotgun (WGS) entry which is preliminary data.</text>
</comment>
<dbReference type="InterPro" id="IPR001387">
    <property type="entry name" value="Cro/C1-type_HTH"/>
</dbReference>
<dbReference type="GO" id="GO:0003677">
    <property type="term" value="F:DNA binding"/>
    <property type="evidence" value="ECO:0007669"/>
    <property type="project" value="UniProtKB-KW"/>
</dbReference>
<dbReference type="AlphaFoldDB" id="A0A4Z1CJK4"/>
<dbReference type="InterPro" id="IPR011051">
    <property type="entry name" value="RmlC_Cupin_sf"/>
</dbReference>
<dbReference type="OrthoDB" id="513181at2"/>
<dbReference type="PANTHER" id="PTHR46797">
    <property type="entry name" value="HTH-TYPE TRANSCRIPTIONAL REGULATOR"/>
    <property type="match status" value="1"/>
</dbReference>
<dbReference type="PROSITE" id="PS50943">
    <property type="entry name" value="HTH_CROC1"/>
    <property type="match status" value="1"/>
</dbReference>
<dbReference type="Gene3D" id="1.10.260.40">
    <property type="entry name" value="lambda repressor-like DNA-binding domains"/>
    <property type="match status" value="1"/>
</dbReference>
<evidence type="ECO:0000259" key="2">
    <source>
        <dbReference type="PROSITE" id="PS50943"/>
    </source>
</evidence>
<gene>
    <name evidence="3" type="ORF">EXE59_06165</name>
</gene>
<dbReference type="SUPFAM" id="SSF47413">
    <property type="entry name" value="lambda repressor-like DNA-binding domains"/>
    <property type="match status" value="1"/>
</dbReference>